<sequence length="146" mass="16306">MNLGVLHLGIHESQYMVPLDQVERVIRMAQFTPLPAADLPANQHPQVVGVLNVAGELRAVVSARKVLGLPDAAITPSQRLLLLKGQPPFLLWVDDILGFLEVSMLDFKPIRYSERSPIEAVIRTPQGNTPVLRPEFFQPDHFWEPG</sequence>
<dbReference type="PROSITE" id="PS50851">
    <property type="entry name" value="CHEW"/>
    <property type="match status" value="1"/>
</dbReference>
<dbReference type="Pfam" id="PF01584">
    <property type="entry name" value="CheW"/>
    <property type="match status" value="1"/>
</dbReference>
<keyword evidence="3" id="KW-1185">Reference proteome</keyword>
<dbReference type="Gene3D" id="2.40.50.180">
    <property type="entry name" value="CheA-289, Domain 4"/>
    <property type="match status" value="1"/>
</dbReference>
<organism evidence="2 3">
    <name type="scientific">Deinococcus roseus</name>
    <dbReference type="NCBI Taxonomy" id="392414"/>
    <lineage>
        <taxon>Bacteria</taxon>
        <taxon>Thermotogati</taxon>
        <taxon>Deinococcota</taxon>
        <taxon>Deinococci</taxon>
        <taxon>Deinococcales</taxon>
        <taxon>Deinococcaceae</taxon>
        <taxon>Deinococcus</taxon>
    </lineage>
</organism>
<comment type="caution">
    <text evidence="2">The sequence shown here is derived from an EMBL/GenBank/DDBJ whole genome shotgun (WGS) entry which is preliminary data.</text>
</comment>
<dbReference type="RefSeq" id="WP_189003179.1">
    <property type="nucleotide sequence ID" value="NZ_BMOD01000009.1"/>
</dbReference>
<reference evidence="3" key="1">
    <citation type="journal article" date="2019" name="Int. J. Syst. Evol. Microbiol.">
        <title>The Global Catalogue of Microorganisms (GCM) 10K type strain sequencing project: providing services to taxonomists for standard genome sequencing and annotation.</title>
        <authorList>
            <consortium name="The Broad Institute Genomics Platform"/>
            <consortium name="The Broad Institute Genome Sequencing Center for Infectious Disease"/>
            <person name="Wu L."/>
            <person name="Ma J."/>
        </authorList>
    </citation>
    <scope>NUCLEOTIDE SEQUENCE [LARGE SCALE GENOMIC DNA]</scope>
    <source>
        <strain evidence="3">JCM 14370</strain>
    </source>
</reference>
<name>A0ABQ2D0K3_9DEIO</name>
<feature type="domain" description="CheW-like" evidence="1">
    <location>
        <begin position="1"/>
        <end position="143"/>
    </location>
</feature>
<dbReference type="Gene3D" id="2.30.30.40">
    <property type="entry name" value="SH3 Domains"/>
    <property type="match status" value="1"/>
</dbReference>
<evidence type="ECO:0000313" key="2">
    <source>
        <dbReference type="EMBL" id="GGJ39207.1"/>
    </source>
</evidence>
<accession>A0ABQ2D0K3</accession>
<dbReference type="SMART" id="SM00260">
    <property type="entry name" value="CheW"/>
    <property type="match status" value="1"/>
</dbReference>
<dbReference type="InterPro" id="IPR002545">
    <property type="entry name" value="CheW-lke_dom"/>
</dbReference>
<evidence type="ECO:0000313" key="3">
    <source>
        <dbReference type="Proteomes" id="UP000632222"/>
    </source>
</evidence>
<gene>
    <name evidence="2" type="ORF">GCM10008938_26540</name>
</gene>
<evidence type="ECO:0000259" key="1">
    <source>
        <dbReference type="PROSITE" id="PS50851"/>
    </source>
</evidence>
<dbReference type="InterPro" id="IPR036061">
    <property type="entry name" value="CheW-like_dom_sf"/>
</dbReference>
<protein>
    <recommendedName>
        <fullName evidence="1">CheW-like domain-containing protein</fullName>
    </recommendedName>
</protein>
<dbReference type="SUPFAM" id="SSF50341">
    <property type="entry name" value="CheW-like"/>
    <property type="match status" value="1"/>
</dbReference>
<dbReference type="Proteomes" id="UP000632222">
    <property type="component" value="Unassembled WGS sequence"/>
</dbReference>
<dbReference type="EMBL" id="BMOD01000009">
    <property type="protein sequence ID" value="GGJ39207.1"/>
    <property type="molecule type" value="Genomic_DNA"/>
</dbReference>
<proteinExistence type="predicted"/>